<proteinExistence type="predicted"/>
<organism evidence="1 2">
    <name type="scientific">Penicillium freii</name>
    <dbReference type="NCBI Taxonomy" id="48697"/>
    <lineage>
        <taxon>Eukaryota</taxon>
        <taxon>Fungi</taxon>
        <taxon>Dikarya</taxon>
        <taxon>Ascomycota</taxon>
        <taxon>Pezizomycotina</taxon>
        <taxon>Eurotiomycetes</taxon>
        <taxon>Eurotiomycetidae</taxon>
        <taxon>Eurotiales</taxon>
        <taxon>Aspergillaceae</taxon>
        <taxon>Penicillium</taxon>
    </lineage>
</organism>
<sequence>MEVEALAPTNLSWDLSKGPVPSQLQNEVVNHSLLELLQCDNGANHAILRLVFQRPQVQASPDAPANTQGIRMEAEVQGHTGPGPVEGQLAVKTFTFTGAHRKACVSHRLLVQGRRTVRHFVDVPKKT</sequence>
<dbReference type="OrthoDB" id="4349688at2759"/>
<comment type="caution">
    <text evidence="1">The sequence shown here is derived from an EMBL/GenBank/DDBJ whole genome shotgun (WGS) entry which is preliminary data.</text>
</comment>
<dbReference type="EMBL" id="LLXE01000037">
    <property type="protein sequence ID" value="KUM64919.1"/>
    <property type="molecule type" value="Genomic_DNA"/>
</dbReference>
<accession>A0A101MQL8</accession>
<dbReference type="AlphaFoldDB" id="A0A101MQL8"/>
<dbReference type="Proteomes" id="UP000055045">
    <property type="component" value="Unassembled WGS sequence"/>
</dbReference>
<name>A0A101MQL8_PENFR</name>
<evidence type="ECO:0000313" key="2">
    <source>
        <dbReference type="Proteomes" id="UP000055045"/>
    </source>
</evidence>
<keyword evidence="2" id="KW-1185">Reference proteome</keyword>
<protein>
    <submittedName>
        <fullName evidence="1">Uncharacterized protein</fullName>
    </submittedName>
</protein>
<reference evidence="1 2" key="1">
    <citation type="submission" date="2015-10" db="EMBL/GenBank/DDBJ databases">
        <title>Genome sequencing of Penicillium freii.</title>
        <authorList>
            <person name="Nguyen H.D."/>
            <person name="Visagie C.M."/>
            <person name="Seifert K.A."/>
        </authorList>
    </citation>
    <scope>NUCLEOTIDE SEQUENCE [LARGE SCALE GENOMIC DNA]</scope>
    <source>
        <strain evidence="1 2">DAOM 242723</strain>
    </source>
</reference>
<gene>
    <name evidence="1" type="ORF">ACN42_g2161</name>
</gene>
<evidence type="ECO:0000313" key="1">
    <source>
        <dbReference type="EMBL" id="KUM64919.1"/>
    </source>
</evidence>